<dbReference type="CDD" id="cd02440">
    <property type="entry name" value="AdoMet_MTases"/>
    <property type="match status" value="1"/>
</dbReference>
<keyword evidence="2" id="KW-0489">Methyltransferase</keyword>
<dbReference type="GO" id="GO:0032259">
    <property type="term" value="P:methylation"/>
    <property type="evidence" value="ECO:0007669"/>
    <property type="project" value="UniProtKB-KW"/>
</dbReference>
<feature type="domain" description="Methyltransferase" evidence="1">
    <location>
        <begin position="47"/>
        <end position="144"/>
    </location>
</feature>
<protein>
    <submittedName>
        <fullName evidence="2">Class I SAM-dependent methyltransferase</fullName>
    </submittedName>
</protein>
<dbReference type="Pfam" id="PF13649">
    <property type="entry name" value="Methyltransf_25"/>
    <property type="match status" value="1"/>
</dbReference>
<dbReference type="EMBL" id="JBHLWN010000077">
    <property type="protein sequence ID" value="MFC0214984.1"/>
    <property type="molecule type" value="Genomic_DNA"/>
</dbReference>
<dbReference type="GO" id="GO:0008168">
    <property type="term" value="F:methyltransferase activity"/>
    <property type="evidence" value="ECO:0007669"/>
    <property type="project" value="UniProtKB-KW"/>
</dbReference>
<keyword evidence="3" id="KW-1185">Reference proteome</keyword>
<evidence type="ECO:0000313" key="3">
    <source>
        <dbReference type="Proteomes" id="UP001589776"/>
    </source>
</evidence>
<comment type="caution">
    <text evidence="2">The sequence shown here is derived from an EMBL/GenBank/DDBJ whole genome shotgun (WGS) entry which is preliminary data.</text>
</comment>
<dbReference type="InterPro" id="IPR020596">
    <property type="entry name" value="rRNA_Ade_Mease_Trfase_CS"/>
</dbReference>
<dbReference type="InterPro" id="IPR029063">
    <property type="entry name" value="SAM-dependent_MTases_sf"/>
</dbReference>
<gene>
    <name evidence="2" type="ORF">ACFFK0_21470</name>
</gene>
<proteinExistence type="predicted"/>
<sequence>MSTYPSPLLFMQKFLSNPLQVGSIIPSSRFLGQKMAGAVPWRETRTVVELGAGTGAITKHLLAQMHEDCRVWLFEKDNLMRKRLEEQFSGFTCHSHAESLTLVIRQSGFEHVDCIVSGLPFFNFPPALRETILSQVYQALKPGGRFIAFQYSLQMKPKLAERFELEQLAFVPLNFPPAFVYICRKKGGTSK</sequence>
<organism evidence="2 3">
    <name type="scientific">Paenibacillus chartarius</name>
    <dbReference type="NCBI Taxonomy" id="747481"/>
    <lineage>
        <taxon>Bacteria</taxon>
        <taxon>Bacillati</taxon>
        <taxon>Bacillota</taxon>
        <taxon>Bacilli</taxon>
        <taxon>Bacillales</taxon>
        <taxon>Paenibacillaceae</taxon>
        <taxon>Paenibacillus</taxon>
    </lineage>
</organism>
<dbReference type="SUPFAM" id="SSF53335">
    <property type="entry name" value="S-adenosyl-L-methionine-dependent methyltransferases"/>
    <property type="match status" value="1"/>
</dbReference>
<dbReference type="InterPro" id="IPR041698">
    <property type="entry name" value="Methyltransf_25"/>
</dbReference>
<dbReference type="RefSeq" id="WP_377472425.1">
    <property type="nucleotide sequence ID" value="NZ_JBHLWN010000077.1"/>
</dbReference>
<dbReference type="Proteomes" id="UP001589776">
    <property type="component" value="Unassembled WGS sequence"/>
</dbReference>
<name>A0ABV6DQS0_9BACL</name>
<evidence type="ECO:0000313" key="2">
    <source>
        <dbReference type="EMBL" id="MFC0214984.1"/>
    </source>
</evidence>
<evidence type="ECO:0000259" key="1">
    <source>
        <dbReference type="Pfam" id="PF13649"/>
    </source>
</evidence>
<dbReference type="PROSITE" id="PS01131">
    <property type="entry name" value="RRNA_A_DIMETH"/>
    <property type="match status" value="1"/>
</dbReference>
<accession>A0ABV6DQS0</accession>
<keyword evidence="2" id="KW-0808">Transferase</keyword>
<reference evidence="2 3" key="1">
    <citation type="submission" date="2024-09" db="EMBL/GenBank/DDBJ databases">
        <authorList>
            <person name="Sun Q."/>
            <person name="Mori K."/>
        </authorList>
    </citation>
    <scope>NUCLEOTIDE SEQUENCE [LARGE SCALE GENOMIC DNA]</scope>
    <source>
        <strain evidence="2 3">CCM 7759</strain>
    </source>
</reference>
<dbReference type="Gene3D" id="3.40.50.150">
    <property type="entry name" value="Vaccinia Virus protein VP39"/>
    <property type="match status" value="1"/>
</dbReference>